<dbReference type="Proteomes" id="UP000238153">
    <property type="component" value="Unassembled WGS sequence"/>
</dbReference>
<dbReference type="GO" id="GO:0042597">
    <property type="term" value="C:periplasmic space"/>
    <property type="evidence" value="ECO:0007669"/>
    <property type="project" value="UniProtKB-SubCell"/>
</dbReference>
<dbReference type="PIRSF" id="PIRSF019574">
    <property type="entry name" value="Periplasmic_polyamine_BP"/>
    <property type="match status" value="1"/>
</dbReference>
<keyword evidence="4" id="KW-0574">Periplasm</keyword>
<dbReference type="SUPFAM" id="SSF53850">
    <property type="entry name" value="Periplasmic binding protein-like II"/>
    <property type="match status" value="1"/>
</dbReference>
<dbReference type="Pfam" id="PF13416">
    <property type="entry name" value="SBP_bac_8"/>
    <property type="match status" value="1"/>
</dbReference>
<dbReference type="PRINTS" id="PR00909">
    <property type="entry name" value="SPERMDNBNDNG"/>
</dbReference>
<keyword evidence="3" id="KW-0732">Signal</keyword>
<keyword evidence="6" id="KW-0812">Transmembrane</keyword>
<evidence type="ECO:0000256" key="3">
    <source>
        <dbReference type="ARBA" id="ARBA00022729"/>
    </source>
</evidence>
<organism evidence="7 8">
    <name type="scientific">Staphylococcus haemolyticus</name>
    <dbReference type="NCBI Taxonomy" id="1283"/>
    <lineage>
        <taxon>Bacteria</taxon>
        <taxon>Bacillati</taxon>
        <taxon>Bacillota</taxon>
        <taxon>Bacilli</taxon>
        <taxon>Bacillales</taxon>
        <taxon>Staphylococcaceae</taxon>
        <taxon>Staphylococcus</taxon>
    </lineage>
</organism>
<evidence type="ECO:0000313" key="7">
    <source>
        <dbReference type="EMBL" id="PPJ72792.1"/>
    </source>
</evidence>
<feature type="binding site" evidence="5">
    <location>
        <position position="92"/>
    </location>
    <ligand>
        <name>spermidine</name>
        <dbReference type="ChEBI" id="CHEBI:57834"/>
    </ligand>
</feature>
<dbReference type="STRING" id="1283.ShL2_01721"/>
<evidence type="ECO:0000313" key="8">
    <source>
        <dbReference type="Proteomes" id="UP000238153"/>
    </source>
</evidence>
<dbReference type="GO" id="GO:0019808">
    <property type="term" value="F:polyamine binding"/>
    <property type="evidence" value="ECO:0007669"/>
    <property type="project" value="InterPro"/>
</dbReference>
<gene>
    <name evidence="7" type="ORF">CV019_10220</name>
</gene>
<keyword evidence="2" id="KW-0813">Transport</keyword>
<proteinExistence type="predicted"/>
<dbReference type="InterPro" id="IPR001188">
    <property type="entry name" value="Sperm_putr-bd"/>
</dbReference>
<evidence type="ECO:0000256" key="6">
    <source>
        <dbReference type="SAM" id="Phobius"/>
    </source>
</evidence>
<keyword evidence="6" id="KW-0472">Membrane</keyword>
<comment type="caution">
    <text evidence="7">The sequence shown here is derived from an EMBL/GenBank/DDBJ whole genome shotgun (WGS) entry which is preliminary data.</text>
</comment>
<feature type="binding site" evidence="5">
    <location>
        <position position="44"/>
    </location>
    <ligand>
        <name>spermidine</name>
        <dbReference type="ChEBI" id="CHEBI:57834"/>
    </ligand>
</feature>
<accession>A0A2A1KB23</accession>
<dbReference type="PANTHER" id="PTHR30222:SF17">
    <property type="entry name" value="SPERMIDINE_PUTRESCINE-BINDING PERIPLASMIC PROTEIN"/>
    <property type="match status" value="1"/>
</dbReference>
<dbReference type="InterPro" id="IPR006059">
    <property type="entry name" value="SBP"/>
</dbReference>
<feature type="transmembrane region" description="Helical" evidence="6">
    <location>
        <begin position="7"/>
        <end position="25"/>
    </location>
</feature>
<name>A0A2A1KB23_STAHA</name>
<dbReference type="Gene3D" id="3.40.190.10">
    <property type="entry name" value="Periplasmic binding protein-like II"/>
    <property type="match status" value="2"/>
</dbReference>
<protein>
    <submittedName>
        <fullName evidence="7">Spermidine/putrescine ABC transporter substrate-binding protein</fullName>
    </submittedName>
</protein>
<comment type="subcellular location">
    <subcellularLocation>
        <location evidence="1">Periplasm</location>
    </subcellularLocation>
</comment>
<reference evidence="7 8" key="1">
    <citation type="submission" date="2017-11" db="EMBL/GenBank/DDBJ databases">
        <authorList>
            <person name="Founou R.C."/>
            <person name="Founou L."/>
            <person name="Allam M."/>
            <person name="Ismail A."/>
            <person name="Essack S.Y."/>
        </authorList>
    </citation>
    <scope>NUCLEOTIDE SEQUENCE [LARGE SCALE GENOMIC DNA]</scope>
    <source>
        <strain evidence="7 8">G811N2B1</strain>
    </source>
</reference>
<sequence>MKQFLQLILGAIVVGLICLGISHWFKSQDNTGTGEKIYVYNWGEYIDPALIKQFEKETGIQVIYETFDSNEAMEAKIRNGGTHYDVAFPSEYTVQKLKRENLLEPLDHSKIPNIKNLDSDYMNMSYDRHNKYSLPYFFGTVGILYNKKVYPNEDFSSWQALYQPKYKNDILLVDGAREIMGLALNKLGYSLNDTNPSHLKEAEKDLNHLTPQVRGVVGDEVTMMLEQNEGNIAVVWSGVAAPLVQDSNKYNYVIPKEGSNLWFDNMVIPKTAQNKEGAYKFMNFLLDAKNNKQNTEWVGYATPNKAARQLLPKEVRDDHRFYPTQKEQSRLEVYKDLGPKTLGEYNESFLNFKMSLK</sequence>
<evidence type="ECO:0000256" key="1">
    <source>
        <dbReference type="ARBA" id="ARBA00004418"/>
    </source>
</evidence>
<dbReference type="GeneID" id="93781219"/>
<dbReference type="AlphaFoldDB" id="A0A2A1KB23"/>
<evidence type="ECO:0000256" key="5">
    <source>
        <dbReference type="PIRSR" id="PIRSR019574-1"/>
    </source>
</evidence>
<dbReference type="CDD" id="cd13663">
    <property type="entry name" value="PBP2_PotD_PotF_like_2"/>
    <property type="match status" value="1"/>
</dbReference>
<keyword evidence="6" id="KW-1133">Transmembrane helix</keyword>
<evidence type="ECO:0000256" key="2">
    <source>
        <dbReference type="ARBA" id="ARBA00022448"/>
    </source>
</evidence>
<dbReference type="PANTHER" id="PTHR30222">
    <property type="entry name" value="SPERMIDINE/PUTRESCINE-BINDING PERIPLASMIC PROTEIN"/>
    <property type="match status" value="1"/>
</dbReference>
<evidence type="ECO:0000256" key="4">
    <source>
        <dbReference type="ARBA" id="ARBA00022764"/>
    </source>
</evidence>
<dbReference type="RefSeq" id="WP_037557927.1">
    <property type="nucleotide sequence ID" value="NZ_BKAY01000032.1"/>
</dbReference>
<dbReference type="GO" id="GO:0015846">
    <property type="term" value="P:polyamine transport"/>
    <property type="evidence" value="ECO:0007669"/>
    <property type="project" value="InterPro"/>
</dbReference>
<dbReference type="EMBL" id="PGWX01000366">
    <property type="protein sequence ID" value="PPJ72792.1"/>
    <property type="molecule type" value="Genomic_DNA"/>
</dbReference>